<feature type="region of interest" description="Disordered" evidence="6">
    <location>
        <begin position="134"/>
        <end position="702"/>
    </location>
</feature>
<name>A0A3S5K3K2_ORYJA</name>
<feature type="compositionally biased region" description="Basic and acidic residues" evidence="6">
    <location>
        <begin position="729"/>
        <end position="739"/>
    </location>
</feature>
<keyword evidence="4" id="KW-0539">Nucleus</keyword>
<dbReference type="GO" id="GO:0008017">
    <property type="term" value="F:microtubule binding"/>
    <property type="evidence" value="ECO:0007669"/>
    <property type="project" value="TreeGrafter"/>
</dbReference>
<protein>
    <recommendedName>
        <fullName evidence="9">Microtubule associated tumor suppressor 1b</fullName>
    </recommendedName>
</protein>
<dbReference type="InterPro" id="IPR051293">
    <property type="entry name" value="MTUS1/CCDC69"/>
</dbReference>
<feature type="region of interest" description="Disordered" evidence="6">
    <location>
        <begin position="768"/>
        <end position="815"/>
    </location>
</feature>
<accession>A0A3S5K3K2</accession>
<feature type="compositionally biased region" description="Basic and acidic residues" evidence="6">
    <location>
        <begin position="89"/>
        <end position="98"/>
    </location>
</feature>
<keyword evidence="8" id="KW-1185">Reference proteome</keyword>
<evidence type="ECO:0000256" key="4">
    <source>
        <dbReference type="ARBA" id="ARBA00023242"/>
    </source>
</evidence>
<feature type="compositionally biased region" description="Polar residues" evidence="6">
    <location>
        <begin position="262"/>
        <end position="278"/>
    </location>
</feature>
<feature type="compositionally biased region" description="Gly residues" evidence="6">
    <location>
        <begin position="473"/>
        <end position="487"/>
    </location>
</feature>
<keyword evidence="3 5" id="KW-0175">Coiled coil</keyword>
<feature type="compositionally biased region" description="Low complexity" evidence="6">
    <location>
        <begin position="360"/>
        <end position="369"/>
    </location>
</feature>
<feature type="compositionally biased region" description="Polar residues" evidence="6">
    <location>
        <begin position="557"/>
        <end position="567"/>
    </location>
</feature>
<evidence type="ECO:0000256" key="1">
    <source>
        <dbReference type="ARBA" id="ARBA00004123"/>
    </source>
</evidence>
<feature type="compositionally biased region" description="Polar residues" evidence="6">
    <location>
        <begin position="990"/>
        <end position="1013"/>
    </location>
</feature>
<proteinExistence type="inferred from homology"/>
<comment type="similarity">
    <text evidence="2">Belongs to the MTUS1 family.</text>
</comment>
<feature type="compositionally biased region" description="Polar residues" evidence="6">
    <location>
        <begin position="594"/>
        <end position="631"/>
    </location>
</feature>
<dbReference type="OrthoDB" id="10038993at2759"/>
<dbReference type="PANTHER" id="PTHR24200">
    <property type="entry name" value="TOUCAN, ISOFORM A"/>
    <property type="match status" value="1"/>
</dbReference>
<comment type="subcellular location">
    <subcellularLocation>
        <location evidence="1">Nucleus</location>
    </subcellularLocation>
</comment>
<dbReference type="GO" id="GO:0005737">
    <property type="term" value="C:cytoplasm"/>
    <property type="evidence" value="ECO:0007669"/>
    <property type="project" value="TreeGrafter"/>
</dbReference>
<evidence type="ECO:0000256" key="6">
    <source>
        <dbReference type="SAM" id="MobiDB-lite"/>
    </source>
</evidence>
<evidence type="ECO:0008006" key="9">
    <source>
        <dbReference type="Google" id="ProtNLM"/>
    </source>
</evidence>
<feature type="compositionally biased region" description="Polar residues" evidence="6">
    <location>
        <begin position="520"/>
        <end position="530"/>
    </location>
</feature>
<feature type="region of interest" description="Disordered" evidence="6">
    <location>
        <begin position="984"/>
        <end position="1013"/>
    </location>
</feature>
<feature type="region of interest" description="Disordered" evidence="6">
    <location>
        <begin position="717"/>
        <end position="739"/>
    </location>
</feature>
<sequence length="1013" mass="108215">MSVQELSDGFPGRGGSSMRLPLRHHHGNAFPISSSSSSSSCSSSSCMGESSPESLRSLSSLSGGRTRSPLDYDVLEAAAGTDVVLSKWTPEDERRACDEGEGEESSGKTESNSASIYLDATSGEFLRSSWNDLTLSTDSRSHGNGGRGRSSTASDSDATEIPVDEDDDDEEEALFVSVSSDPFVRGDGGTLSHVNPATERSQVEAGPPEDRSESSSSSSPFSFDSAQDEATPPSGPPERSSDRPAAARTGQGRRDRVKANAGSWSGTSPSRSADQVPQPSGPPVPLTGSGSVPKQTPDPMEADPSPVCSQRALPRKEQCTVGKTPAARPVKVAIVPRPTRGKRPQSRVQSGSDTARPRRGCSGCSGRSGWNRTQRFRTGRPVRPAPGRGGRGDGGGTAAPPPRDWDRTGPPGPAEGGSGSPPRGEQSVPKPRVPPQSPTAAPPKPAANQQPAGRPAASRLPVKGSSPGPSPAGAGGGGISGAAGRGSGTQEHPVRRTLSPISPGSGPACEAAPQRPAPSRSRQASVQTRTPAAGLKPPTATSVNPPAARAPPAGGQTKLSASFQRSGSARFCRLGGAVDRNQPREGSRPARAQICSTAAGNHQNHQNQPLEPVSDVTNANPPVSDPPSTTGPAECLQTGRRRGEAEPEQRGEEEPGGGPAEEAAAAGEPAGRGSGHRHPAPVLRARGGAEAEDGAVCGAEPAPRRTRCVCAVLPAPAEREGGGAPRLRGVPEEQKEQHREELRQLEDRLKTLYQEEWDRALQEYQEEADRFRAGTEQQVEELRSRHEAELRSQEERHSRGAESERQRHAASVEELRSVHQEELQELRSALKETRTSLEDRISALAAETEDLNQKLRVEEERRRQILSDKNLKDSHTVYLERELESLKVVLELKNNQLHHKDKKLMEMEKLVEVNVKLEETLKKVQQENEDYRARMDKHAALSRQLSTEQALLQQTLQKESKVNKRLSMENEELLWKLHNGDLLASPRRLSPTSPYGSPRNSASFPTATPLSPR</sequence>
<reference evidence="7 8" key="1">
    <citation type="submission" date="2018-11" db="EMBL/GenBank/DDBJ databases">
        <authorList>
            <person name="Lopez-Roques C."/>
            <person name="Donnadieu C."/>
            <person name="Bouchez O."/>
            <person name="Klopp C."/>
            <person name="Cabau C."/>
            <person name="Zahm M."/>
        </authorList>
    </citation>
    <scope>NUCLEOTIDE SEQUENCE [LARGE SCALE GENOMIC DNA]</scope>
    <source>
        <strain evidence="7">RS831</strain>
        <tissue evidence="7">Whole body</tissue>
    </source>
</reference>
<evidence type="ECO:0000256" key="5">
    <source>
        <dbReference type="SAM" id="Coils"/>
    </source>
</evidence>
<feature type="coiled-coil region" evidence="5">
    <location>
        <begin position="907"/>
        <end position="941"/>
    </location>
</feature>
<gene>
    <name evidence="7" type="ORF">OJAV_G00011980</name>
</gene>
<reference evidence="7 8" key="2">
    <citation type="submission" date="2019-01" db="EMBL/GenBank/DDBJ databases">
        <title>A chromosome length genome reference of the Java medaka (oryzias javanicus).</title>
        <authorList>
            <person name="Herpin A."/>
            <person name="Takehana Y."/>
            <person name="Naruse K."/>
            <person name="Ansai S."/>
            <person name="Kawaguchi M."/>
        </authorList>
    </citation>
    <scope>NUCLEOTIDE SEQUENCE [LARGE SCALE GENOMIC DNA]</scope>
    <source>
        <strain evidence="7">RS831</strain>
        <tissue evidence="7">Whole body</tissue>
    </source>
</reference>
<feature type="compositionally biased region" description="Gly residues" evidence="6">
    <location>
        <begin position="387"/>
        <end position="397"/>
    </location>
</feature>
<dbReference type="AlphaFoldDB" id="A0A3S5K3K2"/>
<feature type="compositionally biased region" description="Low complexity" evidence="6">
    <location>
        <begin position="660"/>
        <end position="671"/>
    </location>
</feature>
<evidence type="ECO:0000256" key="3">
    <source>
        <dbReference type="ARBA" id="ARBA00023054"/>
    </source>
</evidence>
<feature type="compositionally biased region" description="Low complexity" evidence="6">
    <location>
        <begin position="33"/>
        <end position="68"/>
    </location>
</feature>
<feature type="compositionally biased region" description="Low complexity" evidence="6">
    <location>
        <begin position="214"/>
        <end position="225"/>
    </location>
</feature>
<dbReference type="GO" id="GO:0005634">
    <property type="term" value="C:nucleus"/>
    <property type="evidence" value="ECO:0007669"/>
    <property type="project" value="UniProtKB-SubCell"/>
</dbReference>
<dbReference type="PANTHER" id="PTHR24200:SF7">
    <property type="entry name" value="MICROTUBULE-ASSOCIATED TUMOR SUPPRESSOR 1"/>
    <property type="match status" value="1"/>
</dbReference>
<feature type="compositionally biased region" description="Acidic residues" evidence="6">
    <location>
        <begin position="162"/>
        <end position="173"/>
    </location>
</feature>
<feature type="region of interest" description="Disordered" evidence="6">
    <location>
        <begin position="1"/>
        <end position="68"/>
    </location>
</feature>
<evidence type="ECO:0000313" key="7">
    <source>
        <dbReference type="EMBL" id="RVE76780.1"/>
    </source>
</evidence>
<dbReference type="Proteomes" id="UP000283210">
    <property type="component" value="Chromosome 1"/>
</dbReference>
<dbReference type="EMBL" id="CM012437">
    <property type="protein sequence ID" value="RVE76780.1"/>
    <property type="molecule type" value="Genomic_DNA"/>
</dbReference>
<feature type="compositionally biased region" description="Basic and acidic residues" evidence="6">
    <location>
        <begin position="780"/>
        <end position="815"/>
    </location>
</feature>
<evidence type="ECO:0000256" key="2">
    <source>
        <dbReference type="ARBA" id="ARBA00007585"/>
    </source>
</evidence>
<feature type="compositionally biased region" description="Basic and acidic residues" evidence="6">
    <location>
        <begin position="641"/>
        <end position="653"/>
    </location>
</feature>
<evidence type="ECO:0000313" key="8">
    <source>
        <dbReference type="Proteomes" id="UP000283210"/>
    </source>
</evidence>
<feature type="region of interest" description="Disordered" evidence="6">
    <location>
        <begin position="81"/>
        <end position="115"/>
    </location>
</feature>
<organism evidence="7 8">
    <name type="scientific">Oryzias javanicus</name>
    <name type="common">Javanese ricefish</name>
    <name type="synonym">Aplocheilus javanicus</name>
    <dbReference type="NCBI Taxonomy" id="123683"/>
    <lineage>
        <taxon>Eukaryota</taxon>
        <taxon>Metazoa</taxon>
        <taxon>Chordata</taxon>
        <taxon>Craniata</taxon>
        <taxon>Vertebrata</taxon>
        <taxon>Euteleostomi</taxon>
        <taxon>Actinopterygii</taxon>
        <taxon>Neopterygii</taxon>
        <taxon>Teleostei</taxon>
        <taxon>Neoteleostei</taxon>
        <taxon>Acanthomorphata</taxon>
        <taxon>Ovalentaria</taxon>
        <taxon>Atherinomorphae</taxon>
        <taxon>Beloniformes</taxon>
        <taxon>Adrianichthyidae</taxon>
        <taxon>Oryziinae</taxon>
        <taxon>Oryzias</taxon>
    </lineage>
</organism>
<feature type="compositionally biased region" description="Pro residues" evidence="6">
    <location>
        <begin position="431"/>
        <end position="445"/>
    </location>
</feature>